<dbReference type="EMBL" id="VIFX01000053">
    <property type="protein sequence ID" value="TQR83020.1"/>
    <property type="molecule type" value="Genomic_DNA"/>
</dbReference>
<evidence type="ECO:0000313" key="2">
    <source>
        <dbReference type="Proteomes" id="UP000315759"/>
    </source>
</evidence>
<name>A0A544VSR2_9MYCO</name>
<sequence length="107" mass="11841">MSWLLVAFIPVLLMLATFGLDRLEAGLDDDTVSPADVTAFLEQAKADCAKPASRTGVVGSYELLDDGYDDVCRESVFTDSGRHLPTRVIIPHESNTEFRPTRHAYRV</sequence>
<reference evidence="1 2" key="1">
    <citation type="submission" date="2018-10" db="EMBL/GenBank/DDBJ databases">
        <title>Draft genome of Mycobacterium hodleri strain B.</title>
        <authorList>
            <person name="Amande T.J."/>
            <person name="Mcgenity T.J."/>
        </authorList>
    </citation>
    <scope>NUCLEOTIDE SEQUENCE [LARGE SCALE GENOMIC DNA]</scope>
    <source>
        <strain evidence="1 2">B</strain>
    </source>
</reference>
<evidence type="ECO:0000313" key="1">
    <source>
        <dbReference type="EMBL" id="TQR83020.1"/>
    </source>
</evidence>
<dbReference type="Proteomes" id="UP000315759">
    <property type="component" value="Unassembled WGS sequence"/>
</dbReference>
<protein>
    <submittedName>
        <fullName evidence="1">Uncharacterized protein</fullName>
    </submittedName>
</protein>
<comment type="caution">
    <text evidence="1">The sequence shown here is derived from an EMBL/GenBank/DDBJ whole genome shotgun (WGS) entry which is preliminary data.</text>
</comment>
<accession>A0A544VSR2</accession>
<dbReference type="AlphaFoldDB" id="A0A544VSR2"/>
<organism evidence="1 2">
    <name type="scientific">Mycolicibacterium hodleri</name>
    <dbReference type="NCBI Taxonomy" id="49897"/>
    <lineage>
        <taxon>Bacteria</taxon>
        <taxon>Bacillati</taxon>
        <taxon>Actinomycetota</taxon>
        <taxon>Actinomycetes</taxon>
        <taxon>Mycobacteriales</taxon>
        <taxon>Mycobacteriaceae</taxon>
        <taxon>Mycolicibacterium</taxon>
    </lineage>
</organism>
<keyword evidence="2" id="KW-1185">Reference proteome</keyword>
<gene>
    <name evidence="1" type="ORF">D8S82_29130</name>
</gene>
<proteinExistence type="predicted"/>